<dbReference type="EMBL" id="CAJPEX010003194">
    <property type="protein sequence ID" value="CAG0921954.1"/>
    <property type="molecule type" value="Genomic_DNA"/>
</dbReference>
<evidence type="ECO:0000313" key="1">
    <source>
        <dbReference type="EMBL" id="CAD7281802.1"/>
    </source>
</evidence>
<gene>
    <name evidence="1" type="ORF">NMOB1V02_LOCUS9438</name>
</gene>
<dbReference type="SUPFAM" id="SSF52047">
    <property type="entry name" value="RNI-like"/>
    <property type="match status" value="1"/>
</dbReference>
<dbReference type="Gene3D" id="3.80.10.10">
    <property type="entry name" value="Ribonuclease Inhibitor"/>
    <property type="match status" value="1"/>
</dbReference>
<sequence length="467" mass="52481">MENAVSSTLNVMDDIVLKVYHEVPRPARLFLEKINTNALSHDTDGADSDQLTHNCFFLKGNLKDILSSLTEDMFVIAVELPSANPAAVCKVLEEIIKKCPNVRALKIGRNGKSPGKLNKKTEKALVKVFKKIATSCTELSHLEIRDVVITRPVYDILSEMSHLAALGANVAWDDLESKLCADRLITKLEMQPKIELFDFKQYGKFRGPMEHTTRDFIKTKLKAVEGLSVTTRTNKLDWLFQCEALRYLDLDISAPELLSKTKSQATWACLENLHKLKLCSNTLTGIPPLKQCVHLTDVILDIKTPDEDFSTWADERMPPHLEFAMFTKVSKCKMDMLYAFQNHEELKALYFGYLENGLPAIGTSAAPSSLSFLVILENNDPENDSEFYDAAAAQIQSDLPGLRFKVNGFESPLSTVLWTSYCKKMRRLIENPVVFDWAVPCFSDKLYSKSDACGTGYEECPCVLGKK</sequence>
<keyword evidence="2" id="KW-1185">Reference proteome</keyword>
<dbReference type="Proteomes" id="UP000678499">
    <property type="component" value="Unassembled WGS sequence"/>
</dbReference>
<proteinExistence type="predicted"/>
<protein>
    <submittedName>
        <fullName evidence="1">Uncharacterized protein</fullName>
    </submittedName>
</protein>
<reference evidence="1" key="1">
    <citation type="submission" date="2020-11" db="EMBL/GenBank/DDBJ databases">
        <authorList>
            <person name="Tran Van P."/>
        </authorList>
    </citation>
    <scope>NUCLEOTIDE SEQUENCE</scope>
</reference>
<dbReference type="InterPro" id="IPR032675">
    <property type="entry name" value="LRR_dom_sf"/>
</dbReference>
<accession>A0A7R9BUE8</accession>
<evidence type="ECO:0000313" key="2">
    <source>
        <dbReference type="Proteomes" id="UP000678499"/>
    </source>
</evidence>
<dbReference type="EMBL" id="OA885231">
    <property type="protein sequence ID" value="CAD7281802.1"/>
    <property type="molecule type" value="Genomic_DNA"/>
</dbReference>
<dbReference type="AlphaFoldDB" id="A0A7R9BUE8"/>
<organism evidence="1">
    <name type="scientific">Notodromas monacha</name>
    <dbReference type="NCBI Taxonomy" id="399045"/>
    <lineage>
        <taxon>Eukaryota</taxon>
        <taxon>Metazoa</taxon>
        <taxon>Ecdysozoa</taxon>
        <taxon>Arthropoda</taxon>
        <taxon>Crustacea</taxon>
        <taxon>Oligostraca</taxon>
        <taxon>Ostracoda</taxon>
        <taxon>Podocopa</taxon>
        <taxon>Podocopida</taxon>
        <taxon>Cypridocopina</taxon>
        <taxon>Cypridoidea</taxon>
        <taxon>Cyprididae</taxon>
        <taxon>Notodromas</taxon>
    </lineage>
</organism>
<name>A0A7R9BUE8_9CRUS</name>